<dbReference type="CDD" id="cd16917">
    <property type="entry name" value="HATPase_UhpB-NarQ-NarX-like"/>
    <property type="match status" value="1"/>
</dbReference>
<comment type="caution">
    <text evidence="6">The sequence shown here is derived from an EMBL/GenBank/DDBJ whole genome shotgun (WGS) entry which is preliminary data.</text>
</comment>
<dbReference type="Gene3D" id="3.30.565.10">
    <property type="entry name" value="Histidine kinase-like ATPase, C-terminal domain"/>
    <property type="match status" value="1"/>
</dbReference>
<keyword evidence="1" id="KW-0808">Transferase</keyword>
<dbReference type="Proteomes" id="UP000612352">
    <property type="component" value="Unassembled WGS sequence"/>
</dbReference>
<feature type="transmembrane region" description="Helical" evidence="4">
    <location>
        <begin position="142"/>
        <end position="159"/>
    </location>
</feature>
<dbReference type="SUPFAM" id="SSF55874">
    <property type="entry name" value="ATPase domain of HSP90 chaperone/DNA topoisomerase II/histidine kinase"/>
    <property type="match status" value="1"/>
</dbReference>
<feature type="transmembrane region" description="Helical" evidence="4">
    <location>
        <begin position="46"/>
        <end position="65"/>
    </location>
</feature>
<protein>
    <submittedName>
        <fullName evidence="6">Sensor histidine kinase</fullName>
    </submittedName>
</protein>
<evidence type="ECO:0000256" key="1">
    <source>
        <dbReference type="ARBA" id="ARBA00022679"/>
    </source>
</evidence>
<name>A0ABS1BAU8_9MICO</name>
<proteinExistence type="predicted"/>
<keyword evidence="2 6" id="KW-0418">Kinase</keyword>
<feature type="transmembrane region" description="Helical" evidence="4">
    <location>
        <begin position="77"/>
        <end position="96"/>
    </location>
</feature>
<sequence>MAPARLTGSARRGPDLAATAPPLARCDEQHPRTLRGLYRAAVDSGAMFYTAPSLLFMLFVIIPAFDPPTPVRTTAIIVLSLAFSAAFLLLPGVKAYSPSFGYGFIAVVWLLIALFVPAIGSNVLYMVMFVQIAHTIALPWRTARVVILPLTLVDCLLAVLTGQYIAIILALVGLMISLGVGYGIEREILTERLARAEERNAVLAVAAERERIGRDLHDILGHSLTTITVSAQLAQRLLESDPEAARAQISEVERISRQSLADVRATVSGMQEVRAATEIASARSVLTAAGIEADVPAALPELDDARAELFGYVIREGVTNVVRHSRATRCTIRVDEGGASVADDGVGIPRDRTRSGLDGLARRVEEGGGELVVAPGDGGAGTVLTAHLAHSGRPLDEGVHHA</sequence>
<feature type="domain" description="Signal transduction histidine kinase subgroup 3 dimerisation and phosphoacceptor" evidence="5">
    <location>
        <begin position="208"/>
        <end position="272"/>
    </location>
</feature>
<keyword evidence="4" id="KW-0812">Transmembrane</keyword>
<evidence type="ECO:0000256" key="4">
    <source>
        <dbReference type="SAM" id="Phobius"/>
    </source>
</evidence>
<evidence type="ECO:0000259" key="5">
    <source>
        <dbReference type="Pfam" id="PF07730"/>
    </source>
</evidence>
<feature type="transmembrane region" description="Helical" evidence="4">
    <location>
        <begin position="102"/>
        <end position="130"/>
    </location>
</feature>
<dbReference type="EMBL" id="JAEDAJ010000005">
    <property type="protein sequence ID" value="MBK0331789.1"/>
    <property type="molecule type" value="Genomic_DNA"/>
</dbReference>
<dbReference type="GO" id="GO:0016301">
    <property type="term" value="F:kinase activity"/>
    <property type="evidence" value="ECO:0007669"/>
    <property type="project" value="UniProtKB-KW"/>
</dbReference>
<dbReference type="Gene3D" id="1.20.5.1930">
    <property type="match status" value="1"/>
</dbReference>
<dbReference type="InterPro" id="IPR050482">
    <property type="entry name" value="Sensor_HK_TwoCompSys"/>
</dbReference>
<reference evidence="6 7" key="1">
    <citation type="submission" date="2020-12" db="EMBL/GenBank/DDBJ databases">
        <title>Brachybacterium sp. MASK1Z-5, whole genome shotgun sequence.</title>
        <authorList>
            <person name="Tuo L."/>
        </authorList>
    </citation>
    <scope>NUCLEOTIDE SEQUENCE [LARGE SCALE GENOMIC DNA]</scope>
    <source>
        <strain evidence="6 7">MASK1Z-5</strain>
    </source>
</reference>
<evidence type="ECO:0000313" key="6">
    <source>
        <dbReference type="EMBL" id="MBK0331789.1"/>
    </source>
</evidence>
<dbReference type="InterPro" id="IPR036890">
    <property type="entry name" value="HATPase_C_sf"/>
</dbReference>
<evidence type="ECO:0000256" key="2">
    <source>
        <dbReference type="ARBA" id="ARBA00022777"/>
    </source>
</evidence>
<dbReference type="Pfam" id="PF07730">
    <property type="entry name" value="HisKA_3"/>
    <property type="match status" value="1"/>
</dbReference>
<dbReference type="InterPro" id="IPR011712">
    <property type="entry name" value="Sig_transdc_His_kin_sub3_dim/P"/>
</dbReference>
<accession>A0ABS1BAU8</accession>
<evidence type="ECO:0000313" key="7">
    <source>
        <dbReference type="Proteomes" id="UP000612352"/>
    </source>
</evidence>
<keyword evidence="3" id="KW-0902">Two-component regulatory system</keyword>
<dbReference type="PANTHER" id="PTHR24421:SF63">
    <property type="entry name" value="SENSOR HISTIDINE KINASE DESK"/>
    <property type="match status" value="1"/>
</dbReference>
<gene>
    <name evidence="6" type="ORF">I8D64_10265</name>
</gene>
<organism evidence="6 7">
    <name type="scientific">Brachybacterium halotolerans</name>
    <dbReference type="NCBI Taxonomy" id="2795215"/>
    <lineage>
        <taxon>Bacteria</taxon>
        <taxon>Bacillati</taxon>
        <taxon>Actinomycetota</taxon>
        <taxon>Actinomycetes</taxon>
        <taxon>Micrococcales</taxon>
        <taxon>Dermabacteraceae</taxon>
        <taxon>Brachybacterium</taxon>
    </lineage>
</organism>
<keyword evidence="4" id="KW-1133">Transmembrane helix</keyword>
<dbReference type="PANTHER" id="PTHR24421">
    <property type="entry name" value="NITRATE/NITRITE SENSOR PROTEIN NARX-RELATED"/>
    <property type="match status" value="1"/>
</dbReference>
<keyword evidence="7" id="KW-1185">Reference proteome</keyword>
<dbReference type="RefSeq" id="WP_200502464.1">
    <property type="nucleotide sequence ID" value="NZ_JAEDAJ010000005.1"/>
</dbReference>
<keyword evidence="4" id="KW-0472">Membrane</keyword>
<evidence type="ECO:0000256" key="3">
    <source>
        <dbReference type="ARBA" id="ARBA00023012"/>
    </source>
</evidence>